<dbReference type="Gene3D" id="3.30.160.170">
    <property type="entry name" value="FlaG-like"/>
    <property type="match status" value="1"/>
</dbReference>
<dbReference type="RefSeq" id="WP_011628450.1">
    <property type="nucleotide sequence ID" value="NC_008340.1"/>
</dbReference>
<organism evidence="2 3">
    <name type="scientific">Alkalilimnicola ehrlichii (strain ATCC BAA-1101 / DSM 17681 / MLHE-1)</name>
    <dbReference type="NCBI Taxonomy" id="187272"/>
    <lineage>
        <taxon>Bacteria</taxon>
        <taxon>Pseudomonadati</taxon>
        <taxon>Pseudomonadota</taxon>
        <taxon>Gammaproteobacteria</taxon>
        <taxon>Chromatiales</taxon>
        <taxon>Ectothiorhodospiraceae</taxon>
        <taxon>Alkalilimnicola</taxon>
    </lineage>
</organism>
<keyword evidence="2" id="KW-0969">Cilium</keyword>
<feature type="region of interest" description="Disordered" evidence="1">
    <location>
        <begin position="1"/>
        <end position="30"/>
    </location>
</feature>
<dbReference type="eggNOG" id="COG1334">
    <property type="taxonomic scope" value="Bacteria"/>
</dbReference>
<dbReference type="HOGENOM" id="CLU_120910_4_0_6"/>
<dbReference type="SUPFAM" id="SSF160214">
    <property type="entry name" value="FlaG-like"/>
    <property type="match status" value="1"/>
</dbReference>
<dbReference type="PANTHER" id="PTHR37166">
    <property type="entry name" value="PROTEIN FLAG"/>
    <property type="match status" value="1"/>
</dbReference>
<dbReference type="PANTHER" id="PTHR37166:SF1">
    <property type="entry name" value="PROTEIN FLAG"/>
    <property type="match status" value="1"/>
</dbReference>
<evidence type="ECO:0000256" key="1">
    <source>
        <dbReference type="SAM" id="MobiDB-lite"/>
    </source>
</evidence>
<evidence type="ECO:0000313" key="2">
    <source>
        <dbReference type="EMBL" id="ABI56055.1"/>
    </source>
</evidence>
<dbReference type="AlphaFoldDB" id="Q0AAT2"/>
<evidence type="ECO:0000313" key="3">
    <source>
        <dbReference type="Proteomes" id="UP000001962"/>
    </source>
</evidence>
<proteinExistence type="predicted"/>
<dbReference type="Pfam" id="PF03646">
    <property type="entry name" value="FlaG"/>
    <property type="match status" value="1"/>
</dbReference>
<dbReference type="EMBL" id="CP000453">
    <property type="protein sequence ID" value="ABI56055.1"/>
    <property type="molecule type" value="Genomic_DNA"/>
</dbReference>
<reference evidence="3" key="1">
    <citation type="submission" date="2006-08" db="EMBL/GenBank/DDBJ databases">
        <title>Complete sequence of Alkalilimnicola ehrilichei MLHE-1.</title>
        <authorList>
            <person name="Copeland A."/>
            <person name="Lucas S."/>
            <person name="Lapidus A."/>
            <person name="Barry K."/>
            <person name="Detter J.C."/>
            <person name="Glavina del Rio T."/>
            <person name="Hammon N."/>
            <person name="Israni S."/>
            <person name="Dalin E."/>
            <person name="Tice H."/>
            <person name="Pitluck S."/>
            <person name="Sims D."/>
            <person name="Brettin T."/>
            <person name="Bruce D."/>
            <person name="Han C."/>
            <person name="Tapia R."/>
            <person name="Gilna P."/>
            <person name="Schmutz J."/>
            <person name="Larimer F."/>
            <person name="Land M."/>
            <person name="Hauser L."/>
            <person name="Kyrpides N."/>
            <person name="Mikhailova N."/>
            <person name="Oremland R.S."/>
            <person name="Hoeft S.E."/>
            <person name="Switzer-Blum J."/>
            <person name="Kulp T."/>
            <person name="King G."/>
            <person name="Tabita R."/>
            <person name="Witte B."/>
            <person name="Santini J.M."/>
            <person name="Basu P."/>
            <person name="Hollibaugh J.T."/>
            <person name="Xie G."/>
            <person name="Stolz J.F."/>
            <person name="Richardson P."/>
        </authorList>
    </citation>
    <scope>NUCLEOTIDE SEQUENCE [LARGE SCALE GENOMIC DNA]</scope>
    <source>
        <strain evidence="3">ATCC BAA-1101 / DSM 17681 / MLHE-1</strain>
    </source>
</reference>
<keyword evidence="2" id="KW-0966">Cell projection</keyword>
<keyword evidence="2" id="KW-0282">Flagellum</keyword>
<keyword evidence="3" id="KW-1185">Reference proteome</keyword>
<accession>Q0AAT2</accession>
<dbReference type="Proteomes" id="UP000001962">
    <property type="component" value="Chromosome"/>
</dbReference>
<dbReference type="OrthoDB" id="5741693at2"/>
<gene>
    <name evidence="2" type="ordered locus">Mlg_0701</name>
</gene>
<dbReference type="InterPro" id="IPR035924">
    <property type="entry name" value="FlaG-like_sf"/>
</dbReference>
<sequence>MDASMKVSTLNVQPLRPSGGSESQGKVSLAPAGAEAVSAARMGDGAAETARQAEKAAEQVGQAVDRINDFVQVVQRDLEFSVHDDTGRTVVRVFDTNSEELVRQFPADEILALAEQLDRVRGLLVSDQA</sequence>
<dbReference type="KEGG" id="aeh:Mlg_0701"/>
<dbReference type="InterPro" id="IPR005186">
    <property type="entry name" value="FlaG"/>
</dbReference>
<protein>
    <submittedName>
        <fullName evidence="2">Flagellar protein FlaG protein</fullName>
    </submittedName>
</protein>
<feature type="compositionally biased region" description="Polar residues" evidence="1">
    <location>
        <begin position="1"/>
        <end position="12"/>
    </location>
</feature>
<name>Q0AAT2_ALKEH</name>